<evidence type="ECO:0000256" key="3">
    <source>
        <dbReference type="ARBA" id="ARBA00022801"/>
    </source>
</evidence>
<organism evidence="10 11">
    <name type="scientific">Debaryomyces hansenii (strain ATCC 36239 / CBS 767 / BCRC 21394 / JCM 1990 / NBRC 0083 / IGC 2968)</name>
    <name type="common">Yeast</name>
    <name type="synonym">Torulaspora hansenii</name>
    <dbReference type="NCBI Taxonomy" id="284592"/>
    <lineage>
        <taxon>Eukaryota</taxon>
        <taxon>Fungi</taxon>
        <taxon>Dikarya</taxon>
        <taxon>Ascomycota</taxon>
        <taxon>Saccharomycotina</taxon>
        <taxon>Pichiomycetes</taxon>
        <taxon>Debaryomycetaceae</taxon>
        <taxon>Debaryomyces</taxon>
    </lineage>
</organism>
<name>Q6BUP0_DEBHA</name>
<feature type="transmembrane region" description="Helical" evidence="9">
    <location>
        <begin position="165"/>
        <end position="188"/>
    </location>
</feature>
<keyword evidence="8" id="KW-1208">Phospholipid metabolism</keyword>
<keyword evidence="7 8" id="KW-0472">Membrane</keyword>
<reference evidence="10 11" key="1">
    <citation type="journal article" date="2004" name="Nature">
        <title>Genome evolution in yeasts.</title>
        <authorList>
            <consortium name="Genolevures"/>
            <person name="Dujon B."/>
            <person name="Sherman D."/>
            <person name="Fischer G."/>
            <person name="Durrens P."/>
            <person name="Casaregola S."/>
            <person name="Lafontaine I."/>
            <person name="de Montigny J."/>
            <person name="Marck C."/>
            <person name="Neuveglise C."/>
            <person name="Talla E."/>
            <person name="Goffard N."/>
            <person name="Frangeul L."/>
            <person name="Aigle M."/>
            <person name="Anthouard V."/>
            <person name="Babour A."/>
            <person name="Barbe V."/>
            <person name="Barnay S."/>
            <person name="Blanchin S."/>
            <person name="Beckerich J.M."/>
            <person name="Beyne E."/>
            <person name="Bleykasten C."/>
            <person name="Boisrame A."/>
            <person name="Boyer J."/>
            <person name="Cattolico L."/>
            <person name="Confanioleri F."/>
            <person name="de Daruvar A."/>
            <person name="Despons L."/>
            <person name="Fabre E."/>
            <person name="Fairhead C."/>
            <person name="Ferry-Dumazet H."/>
            <person name="Groppi A."/>
            <person name="Hantraye F."/>
            <person name="Hennequin C."/>
            <person name="Jauniaux N."/>
            <person name="Joyet P."/>
            <person name="Kachouri R."/>
            <person name="Kerrest A."/>
            <person name="Koszul R."/>
            <person name="Lemaire M."/>
            <person name="Lesur I."/>
            <person name="Ma L."/>
            <person name="Muller H."/>
            <person name="Nicaud J.M."/>
            <person name="Nikolski M."/>
            <person name="Oztas S."/>
            <person name="Ozier-Kalogeropoulos O."/>
            <person name="Pellenz S."/>
            <person name="Potier S."/>
            <person name="Richard G.F."/>
            <person name="Straub M.L."/>
            <person name="Suleau A."/>
            <person name="Swennene D."/>
            <person name="Tekaia F."/>
            <person name="Wesolowski-Louvel M."/>
            <person name="Westhof E."/>
            <person name="Wirth B."/>
            <person name="Zeniou-Meyer M."/>
            <person name="Zivanovic I."/>
            <person name="Bolotin-Fukuhara M."/>
            <person name="Thierry A."/>
            <person name="Bouchier C."/>
            <person name="Caudron B."/>
            <person name="Scarpelli C."/>
            <person name="Gaillardin C."/>
            <person name="Weissenbach J."/>
            <person name="Wincker P."/>
            <person name="Souciet J.L."/>
        </authorList>
    </citation>
    <scope>NUCLEOTIDE SEQUENCE [LARGE SCALE GENOMIC DNA]</scope>
    <source>
        <strain evidence="11">ATCC 36239 / CBS 767 / BCRC 21394 / JCM 1990 / NBRC 0083 / IGC 2968</strain>
    </source>
</reference>
<dbReference type="InParanoid" id="Q6BUP0"/>
<feature type="transmembrane region" description="Helical" evidence="9">
    <location>
        <begin position="301"/>
        <end position="324"/>
    </location>
</feature>
<comment type="function">
    <text evidence="8">Fatty acyl-coenzyme A (CoA) diphosphatase that hydrolyzes fatty acyl-CoA to yield acyl-4'-phosphopantetheine and adenosine 3',5'-bisphosphate. Preferentially hydrolyzes unsaturated long-chain acyl-CoA substrates in the endoplasmic reticulum (ER) lumen. This catalytic activity is required for maintaining ER structure and for lipid droplets (LDs) biogenesis, which are lipid storage organelles involved in maintaining lipid and energy homeostasis. May directly bind to diacylglycerol (DAGs) and triacylglycerol, which is also important for LD biogenesis. May support directional budding of nacent LDs from the ER into the cytosol by reducing DAG levels at sites of LD formation. May play a role in the regulation of cell morphology and cytoskeletal organization. Involved in phospholipid biosynthesis.</text>
</comment>
<comment type="subcellular location">
    <subcellularLocation>
        <location evidence="1 8">Endoplasmic reticulum membrane</location>
        <topology evidence="1 8">Multi-pass membrane protein</topology>
    </subcellularLocation>
</comment>
<dbReference type="EMBL" id="CR382135">
    <property type="protein sequence ID" value="CAG86150.2"/>
    <property type="molecule type" value="Genomic_DNA"/>
</dbReference>
<evidence type="ECO:0000313" key="11">
    <source>
        <dbReference type="Proteomes" id="UP000000599"/>
    </source>
</evidence>
<evidence type="ECO:0000256" key="4">
    <source>
        <dbReference type="ARBA" id="ARBA00022824"/>
    </source>
</evidence>
<evidence type="ECO:0000256" key="2">
    <source>
        <dbReference type="ARBA" id="ARBA00022692"/>
    </source>
</evidence>
<gene>
    <name evidence="8" type="primary">SCS3</name>
    <name evidence="8" type="synonym">FIT2B</name>
    <name evidence="10" type="ordered locus">DEHA2C09240g</name>
</gene>
<evidence type="ECO:0000256" key="9">
    <source>
        <dbReference type="SAM" id="Phobius"/>
    </source>
</evidence>
<keyword evidence="6" id="KW-0443">Lipid metabolism</keyword>
<sequence>MYYIIDILLLDCRLKLHKLILDMRFIEYYIPYNCHHTRLKIRDRIVMSLSQTPNHEIYDRHLQQLGKLGDSISRKIRLSTGELIFLVSFIANFFLGKLIHLTAEHEEVYNYYNNKRNVFNQVFVKRGWGWTTLIIVVFYSFLMYGNSHARIRTKQQRISVLKKAIFNYVVATLWWVLFTQWCFGLPLMDKVFVWTGGKCTGIAQEKLALHIPSYGTSSIFTEIESDLSYESKAITSYMCRKLKGSWEGGHDPSGHVFLLIHSSLYLFLEALPFWISWATLKHHLCQFVKSWRSTSGSKPKLLFGLFAQDPHTIIIPLISLWWFMLFMTNIYFHSIGEKLVGLVFGYVGLAVVYYVPRWL</sequence>
<dbReference type="InterPro" id="IPR046400">
    <property type="entry name" value="SCS3"/>
</dbReference>
<comment type="catalytic activity">
    <reaction evidence="8">
        <text>an acyl-CoA + H2O = an acyl-4'-phosphopantetheine + adenosine 3',5'-bisphosphate + 2 H(+)</text>
        <dbReference type="Rhea" id="RHEA:50044"/>
        <dbReference type="ChEBI" id="CHEBI:15377"/>
        <dbReference type="ChEBI" id="CHEBI:15378"/>
        <dbReference type="ChEBI" id="CHEBI:58342"/>
        <dbReference type="ChEBI" id="CHEBI:58343"/>
        <dbReference type="ChEBI" id="CHEBI:132023"/>
    </reaction>
</comment>
<dbReference type="EC" id="3.6.1.-" evidence="8"/>
<evidence type="ECO:0000256" key="5">
    <source>
        <dbReference type="ARBA" id="ARBA00022989"/>
    </source>
</evidence>
<feature type="transmembrane region" description="Helical" evidence="9">
    <location>
        <begin position="330"/>
        <end position="355"/>
    </location>
</feature>
<evidence type="ECO:0000256" key="7">
    <source>
        <dbReference type="ARBA" id="ARBA00023136"/>
    </source>
</evidence>
<dbReference type="VEuPathDB" id="FungiDB:DEHA2C09240g"/>
<proteinExistence type="inferred from homology"/>
<dbReference type="HAMAP" id="MF_03231">
    <property type="entry name" value="SCS3"/>
    <property type="match status" value="1"/>
</dbReference>
<dbReference type="OMA" id="FIIWDNP"/>
<dbReference type="HOGENOM" id="CLU_048143_2_0_1"/>
<dbReference type="GO" id="GO:0005789">
    <property type="term" value="C:endoplasmic reticulum membrane"/>
    <property type="evidence" value="ECO:0007669"/>
    <property type="project" value="UniProtKB-SubCell"/>
</dbReference>
<feature type="active site" evidence="8">
    <location>
        <position position="255"/>
    </location>
</feature>
<keyword evidence="2 8" id="KW-0812">Transmembrane</keyword>
<dbReference type="GO" id="GO:0140042">
    <property type="term" value="P:lipid droplet formation"/>
    <property type="evidence" value="ECO:0007669"/>
    <property type="project" value="UniProtKB-UniRule"/>
</dbReference>
<dbReference type="OrthoDB" id="5579088at2759"/>
<keyword evidence="3 8" id="KW-0378">Hydrolase</keyword>
<feature type="transmembrane region" description="Helical" evidence="9">
    <location>
        <begin position="123"/>
        <end position="144"/>
    </location>
</feature>
<feature type="active site" evidence="8">
    <location>
        <position position="333"/>
    </location>
</feature>
<dbReference type="PANTHER" id="PTHR23129">
    <property type="entry name" value="ACYL-COENZYME A DIPHOSPHATASE FITM2"/>
    <property type="match status" value="1"/>
</dbReference>
<comment type="similarity">
    <text evidence="8">Belongs to the FIT family. Fungal FIT2B/SCS3 subfamily.</text>
</comment>
<dbReference type="AlphaFoldDB" id="Q6BUP0"/>
<feature type="transmembrane region" description="Helical" evidence="9">
    <location>
        <begin position="83"/>
        <end position="103"/>
    </location>
</feature>
<dbReference type="eggNOG" id="KOG3750">
    <property type="taxonomic scope" value="Eukaryota"/>
</dbReference>
<dbReference type="GO" id="GO:0008654">
    <property type="term" value="P:phospholipid biosynthetic process"/>
    <property type="evidence" value="ECO:0007669"/>
    <property type="project" value="UniProtKB-KW"/>
</dbReference>
<dbReference type="Pfam" id="PF10261">
    <property type="entry name" value="FIT"/>
    <property type="match status" value="1"/>
</dbReference>
<evidence type="ECO:0000313" key="10">
    <source>
        <dbReference type="EMBL" id="CAG86150.2"/>
    </source>
</evidence>
<dbReference type="PANTHER" id="PTHR23129:SF0">
    <property type="entry name" value="ACYL-COENZYME A DIPHOSPHATASE FITM2"/>
    <property type="match status" value="1"/>
</dbReference>
<protein>
    <recommendedName>
        <fullName evidence="8">Acyl-coenzyme A diphosphatase SCS3</fullName>
        <ecNumber evidence="8">3.6.1.-</ecNumber>
    </recommendedName>
    <alternativeName>
        <fullName evidence="8">FIT family protein SCS3</fullName>
    </alternativeName>
</protein>
<comment type="catalytic activity">
    <reaction evidence="8">
        <text>(5Z,8Z,11Z,14Z)-eicosatetraenoyl-CoA + H2O = S-(5Z,8Z,11Z,14Z-eicosatetraenoyl)-4'-phosphopantetheine + adenosine 3',5'-bisphosphate + 2 H(+)</text>
        <dbReference type="Rhea" id="RHEA:65568"/>
        <dbReference type="ChEBI" id="CHEBI:15377"/>
        <dbReference type="ChEBI" id="CHEBI:15378"/>
        <dbReference type="ChEBI" id="CHEBI:57368"/>
        <dbReference type="ChEBI" id="CHEBI:58343"/>
        <dbReference type="ChEBI" id="CHEBI:156554"/>
    </reaction>
</comment>
<evidence type="ECO:0000256" key="6">
    <source>
        <dbReference type="ARBA" id="ARBA00023098"/>
    </source>
</evidence>
<dbReference type="GeneID" id="2900408"/>
<dbReference type="Proteomes" id="UP000000599">
    <property type="component" value="Chromosome C"/>
</dbReference>
<dbReference type="RefSeq" id="XP_458079.2">
    <property type="nucleotide sequence ID" value="XM_458079.1"/>
</dbReference>
<accession>Q6BUP0</accession>
<keyword evidence="4 8" id="KW-0256">Endoplasmic reticulum</keyword>
<evidence type="ECO:0000256" key="8">
    <source>
        <dbReference type="HAMAP-Rule" id="MF_03231"/>
    </source>
</evidence>
<comment type="catalytic activity">
    <reaction evidence="8">
        <text>(9Z)-octadecenoyl-CoA + H2O = S-(9Z-octadecenoyl)-4'-phosphopantetheine + adenosine 3',5'-bisphosphate + 2 H(+)</text>
        <dbReference type="Rhea" id="RHEA:65564"/>
        <dbReference type="ChEBI" id="CHEBI:15377"/>
        <dbReference type="ChEBI" id="CHEBI:15378"/>
        <dbReference type="ChEBI" id="CHEBI:57387"/>
        <dbReference type="ChEBI" id="CHEBI:58343"/>
        <dbReference type="ChEBI" id="CHEBI:156553"/>
    </reaction>
</comment>
<keyword evidence="8" id="KW-0444">Lipid biosynthesis</keyword>
<keyword evidence="11" id="KW-1185">Reference proteome</keyword>
<feature type="transmembrane region" description="Helical" evidence="9">
    <location>
        <begin position="256"/>
        <end position="280"/>
    </location>
</feature>
<keyword evidence="5 8" id="KW-1133">Transmembrane helix</keyword>
<dbReference type="InterPro" id="IPR019388">
    <property type="entry name" value="FIT"/>
</dbReference>
<comment type="catalytic activity">
    <reaction evidence="8">
        <text>hexadecanoyl-CoA + H2O = S-hexadecanoyl-4'-phosphopantetheine + adenosine 3',5'-bisphosphate + 2 H(+)</text>
        <dbReference type="Rhea" id="RHEA:50032"/>
        <dbReference type="ChEBI" id="CHEBI:15377"/>
        <dbReference type="ChEBI" id="CHEBI:15378"/>
        <dbReference type="ChEBI" id="CHEBI:57379"/>
        <dbReference type="ChEBI" id="CHEBI:58343"/>
        <dbReference type="ChEBI" id="CHEBI:132018"/>
    </reaction>
</comment>
<keyword evidence="8" id="KW-0594">Phospholipid biosynthesis</keyword>
<evidence type="ECO:0000256" key="1">
    <source>
        <dbReference type="ARBA" id="ARBA00004477"/>
    </source>
</evidence>
<dbReference type="GO" id="GO:0010945">
    <property type="term" value="F:coenzyme A diphosphatase activity"/>
    <property type="evidence" value="ECO:0007669"/>
    <property type="project" value="InterPro"/>
</dbReference>
<dbReference type="FunCoup" id="Q6BUP0">
    <property type="interactions" value="105"/>
</dbReference>
<dbReference type="KEGG" id="dha:DEHA2C09240g"/>